<sequence length="203" mass="21902">MTEEAQAAVLETRLDPVDAERARLFALLGRLLGAPPDAGLLIRMRALRGETGELGEAYAALADAAGRTRAEAAEKEFFHLFIGVGRGELLPYASYYLTGFLHERPLADLRGDLGRLGIERAEGIAEPEDHIAFVCEAFAGLLAGAFPSEAGSSAPFFTRHIRPWAARFFADLEKAEMADFYRAVGRLGRLAVELEAAAADLPA</sequence>
<dbReference type="PANTHER" id="PTHR34227">
    <property type="entry name" value="CHAPERONE PROTEIN YCDY"/>
    <property type="match status" value="1"/>
</dbReference>
<protein>
    <submittedName>
        <fullName evidence="1">Molecular chaperone TorD family protein</fullName>
    </submittedName>
</protein>
<dbReference type="InterPro" id="IPR050289">
    <property type="entry name" value="TorD/DmsD_chaperones"/>
</dbReference>
<name>A0ABS6H338_9PROT</name>
<evidence type="ECO:0000313" key="2">
    <source>
        <dbReference type="Proteomes" id="UP000689967"/>
    </source>
</evidence>
<accession>A0ABS6H338</accession>
<dbReference type="PANTHER" id="PTHR34227:SF1">
    <property type="entry name" value="DIMETHYL SULFOXIDE REDUCTASE CHAPERONE-RELATED"/>
    <property type="match status" value="1"/>
</dbReference>
<proteinExistence type="predicted"/>
<comment type="caution">
    <text evidence="1">The sequence shown here is derived from an EMBL/GenBank/DDBJ whole genome shotgun (WGS) entry which is preliminary data.</text>
</comment>
<dbReference type="Proteomes" id="UP000689967">
    <property type="component" value="Unassembled WGS sequence"/>
</dbReference>
<organism evidence="1 2">
    <name type="scientific">Falsiroseomonas oleicola</name>
    <dbReference type="NCBI Taxonomy" id="2801474"/>
    <lineage>
        <taxon>Bacteria</taxon>
        <taxon>Pseudomonadati</taxon>
        <taxon>Pseudomonadota</taxon>
        <taxon>Alphaproteobacteria</taxon>
        <taxon>Acetobacterales</taxon>
        <taxon>Roseomonadaceae</taxon>
        <taxon>Falsiroseomonas</taxon>
    </lineage>
</organism>
<dbReference type="RefSeq" id="WP_216873389.1">
    <property type="nucleotide sequence ID" value="NZ_JAERQM010000001.1"/>
</dbReference>
<keyword evidence="2" id="KW-1185">Reference proteome</keyword>
<evidence type="ECO:0000313" key="1">
    <source>
        <dbReference type="EMBL" id="MBU8543095.1"/>
    </source>
</evidence>
<dbReference type="EMBL" id="JAERQM010000001">
    <property type="protein sequence ID" value="MBU8543095.1"/>
    <property type="molecule type" value="Genomic_DNA"/>
</dbReference>
<reference evidence="1 2" key="1">
    <citation type="submission" date="2021-01" db="EMBL/GenBank/DDBJ databases">
        <title>Roseomonas sp. nov, a bacterium isolated from an oil production mixture in Yumen Oilfield.</title>
        <authorList>
            <person name="Wu D."/>
        </authorList>
    </citation>
    <scope>NUCLEOTIDE SEQUENCE [LARGE SCALE GENOMIC DNA]</scope>
    <source>
        <strain evidence="1 2">ROY-5-3</strain>
    </source>
</reference>
<dbReference type="Pfam" id="PF02613">
    <property type="entry name" value="Nitrate_red_del"/>
    <property type="match status" value="1"/>
</dbReference>
<dbReference type="InterPro" id="IPR020945">
    <property type="entry name" value="DMSO/NO3_reduct_chaperone"/>
</dbReference>
<gene>
    <name evidence="1" type="ORF">JJQ90_05225</name>
</gene>